<dbReference type="HAMAP" id="MF_01877">
    <property type="entry name" value="16SrRNA_methyltr_I"/>
    <property type="match status" value="1"/>
</dbReference>
<evidence type="ECO:0000256" key="3">
    <source>
        <dbReference type="ARBA" id="ARBA00022603"/>
    </source>
</evidence>
<dbReference type="CDD" id="cd11648">
    <property type="entry name" value="RsmI"/>
    <property type="match status" value="1"/>
</dbReference>
<dbReference type="PANTHER" id="PTHR46111">
    <property type="entry name" value="RIBOSOMAL RNA SMALL SUBUNIT METHYLTRANSFERASE I"/>
    <property type="match status" value="1"/>
</dbReference>
<gene>
    <name evidence="6 8" type="primary">rsmI</name>
    <name evidence="8" type="ORF">DAMNIGENAA_32540</name>
</gene>
<dbReference type="EC" id="2.1.1.198" evidence="6"/>
<dbReference type="Gene3D" id="3.40.1010.10">
    <property type="entry name" value="Cobalt-precorrin-4 Transmethylase, Domain 1"/>
    <property type="match status" value="1"/>
</dbReference>
<evidence type="ECO:0000256" key="2">
    <source>
        <dbReference type="ARBA" id="ARBA00022552"/>
    </source>
</evidence>
<keyword evidence="1 6" id="KW-0963">Cytoplasm</keyword>
<evidence type="ECO:0000256" key="4">
    <source>
        <dbReference type="ARBA" id="ARBA00022679"/>
    </source>
</evidence>
<reference evidence="8" key="1">
    <citation type="submission" date="2022-12" db="EMBL/GenBank/DDBJ databases">
        <title>Reference genome sequencing for broad-spectrum identification of bacterial and archaeal isolates by mass spectrometry.</title>
        <authorList>
            <person name="Sekiguchi Y."/>
            <person name="Tourlousse D.M."/>
        </authorList>
    </citation>
    <scope>NUCLEOTIDE SEQUENCE</scope>
    <source>
        <strain evidence="8">ASRB1</strain>
    </source>
</reference>
<evidence type="ECO:0000256" key="5">
    <source>
        <dbReference type="ARBA" id="ARBA00022691"/>
    </source>
</evidence>
<dbReference type="Pfam" id="PF00590">
    <property type="entry name" value="TP_methylase"/>
    <property type="match status" value="1"/>
</dbReference>
<keyword evidence="5 6" id="KW-0949">S-adenosyl-L-methionine</keyword>
<dbReference type="PIRSF" id="PIRSF005917">
    <property type="entry name" value="MTase_YraL"/>
    <property type="match status" value="1"/>
</dbReference>
<dbReference type="Gene3D" id="3.30.950.10">
    <property type="entry name" value="Methyltransferase, Cobalt-precorrin-4 Transmethylase, Domain 2"/>
    <property type="match status" value="1"/>
</dbReference>
<dbReference type="GO" id="GO:0005737">
    <property type="term" value="C:cytoplasm"/>
    <property type="evidence" value="ECO:0007669"/>
    <property type="project" value="UniProtKB-SubCell"/>
</dbReference>
<dbReference type="EMBL" id="BSDR01000001">
    <property type="protein sequence ID" value="GLI35821.1"/>
    <property type="molecule type" value="Genomic_DNA"/>
</dbReference>
<dbReference type="InterPro" id="IPR035996">
    <property type="entry name" value="4pyrrol_Methylase_sf"/>
</dbReference>
<evidence type="ECO:0000259" key="7">
    <source>
        <dbReference type="Pfam" id="PF00590"/>
    </source>
</evidence>
<dbReference type="InterPro" id="IPR014777">
    <property type="entry name" value="4pyrrole_Mease_sub1"/>
</dbReference>
<comment type="catalytic activity">
    <reaction evidence="6">
        <text>cytidine(1402) in 16S rRNA + S-adenosyl-L-methionine = 2'-O-methylcytidine(1402) in 16S rRNA + S-adenosyl-L-homocysteine + H(+)</text>
        <dbReference type="Rhea" id="RHEA:42924"/>
        <dbReference type="Rhea" id="RHEA-COMP:10285"/>
        <dbReference type="Rhea" id="RHEA-COMP:10286"/>
        <dbReference type="ChEBI" id="CHEBI:15378"/>
        <dbReference type="ChEBI" id="CHEBI:57856"/>
        <dbReference type="ChEBI" id="CHEBI:59789"/>
        <dbReference type="ChEBI" id="CHEBI:74495"/>
        <dbReference type="ChEBI" id="CHEBI:82748"/>
        <dbReference type="EC" id="2.1.1.198"/>
    </reaction>
</comment>
<evidence type="ECO:0000256" key="6">
    <source>
        <dbReference type="HAMAP-Rule" id="MF_01877"/>
    </source>
</evidence>
<accession>A0A9W6LAG7</accession>
<dbReference type="InterPro" id="IPR000878">
    <property type="entry name" value="4pyrrol_Mease"/>
</dbReference>
<organism evidence="8 9">
    <name type="scientific">Desulforhabdus amnigena</name>
    <dbReference type="NCBI Taxonomy" id="40218"/>
    <lineage>
        <taxon>Bacteria</taxon>
        <taxon>Pseudomonadati</taxon>
        <taxon>Thermodesulfobacteriota</taxon>
        <taxon>Syntrophobacteria</taxon>
        <taxon>Syntrophobacterales</taxon>
        <taxon>Syntrophobacteraceae</taxon>
        <taxon>Desulforhabdus</taxon>
    </lineage>
</organism>
<dbReference type="FunFam" id="3.40.1010.10:FF:000002">
    <property type="entry name" value="Ribosomal RNA small subunit methyltransferase I"/>
    <property type="match status" value="1"/>
</dbReference>
<dbReference type="PANTHER" id="PTHR46111:SF1">
    <property type="entry name" value="RIBOSOMAL RNA SMALL SUBUNIT METHYLTRANSFERASE I"/>
    <property type="match status" value="1"/>
</dbReference>
<proteinExistence type="inferred from homology"/>
<dbReference type="FunFam" id="3.30.950.10:FF:000002">
    <property type="entry name" value="Ribosomal RNA small subunit methyltransferase I"/>
    <property type="match status" value="1"/>
</dbReference>
<dbReference type="SUPFAM" id="SSF53790">
    <property type="entry name" value="Tetrapyrrole methylase"/>
    <property type="match status" value="1"/>
</dbReference>
<comment type="similarity">
    <text evidence="6">Belongs to the methyltransferase superfamily. RsmI family.</text>
</comment>
<sequence length="286" mass="31906">MSKTDESPSSGILYVVATPIGNLADITLRALDTLRSVHFIAAEDTRHTRKLLSHYDIHKPLVSYHAHNAEERGPELIDRLRQGEKIALVTDAGTPAISDPGGLLVTQALEAEVEVTVIPGPAALIAALVVSGLSTHPFAFLGFPPSRGKGRRRFFTSYAAVPMTLILYESPQRLQRTLEDILDSWGDRRISVARELTKKHEEIFRGTVAEALEYFSENVRGELVLVVQGAQEKNEPEVLEEDWKEELGRLISVTNLSVKEATEKIYSQYHLSRRVVYQEALKIKKT</sequence>
<dbReference type="InterPro" id="IPR014776">
    <property type="entry name" value="4pyrrole_Mease_sub2"/>
</dbReference>
<keyword evidence="4 6" id="KW-0808">Transferase</keyword>
<comment type="subcellular location">
    <subcellularLocation>
        <location evidence="6">Cytoplasm</location>
    </subcellularLocation>
</comment>
<dbReference type="InterPro" id="IPR008189">
    <property type="entry name" value="rRNA_ssu_MeTfrase_I"/>
</dbReference>
<comment type="caution">
    <text evidence="8">The sequence shown here is derived from an EMBL/GenBank/DDBJ whole genome shotgun (WGS) entry which is preliminary data.</text>
</comment>
<evidence type="ECO:0000256" key="1">
    <source>
        <dbReference type="ARBA" id="ARBA00022490"/>
    </source>
</evidence>
<keyword evidence="2 6" id="KW-0698">rRNA processing</keyword>
<keyword evidence="3 6" id="KW-0489">Methyltransferase</keyword>
<dbReference type="NCBIfam" id="TIGR00096">
    <property type="entry name" value="16S rRNA (cytidine(1402)-2'-O)-methyltransferase"/>
    <property type="match status" value="1"/>
</dbReference>
<dbReference type="AlphaFoldDB" id="A0A9W6LAG7"/>
<evidence type="ECO:0000313" key="9">
    <source>
        <dbReference type="Proteomes" id="UP001144372"/>
    </source>
</evidence>
<dbReference type="GO" id="GO:0070677">
    <property type="term" value="F:rRNA (cytosine-2'-O-)-methyltransferase activity"/>
    <property type="evidence" value="ECO:0007669"/>
    <property type="project" value="UniProtKB-UniRule"/>
</dbReference>
<feature type="domain" description="Tetrapyrrole methylase" evidence="7">
    <location>
        <begin position="13"/>
        <end position="211"/>
    </location>
</feature>
<dbReference type="Proteomes" id="UP001144372">
    <property type="component" value="Unassembled WGS sequence"/>
</dbReference>
<comment type="function">
    <text evidence="6">Catalyzes the 2'-O-methylation of the ribose of cytidine 1402 (C1402) in 16S rRNA.</text>
</comment>
<protein>
    <recommendedName>
        <fullName evidence="6">Ribosomal RNA small subunit methyltransferase I</fullName>
        <ecNumber evidence="6">2.1.1.198</ecNumber>
    </recommendedName>
    <alternativeName>
        <fullName evidence="6">16S rRNA 2'-O-ribose C1402 methyltransferase</fullName>
    </alternativeName>
    <alternativeName>
        <fullName evidence="6">rRNA (cytidine-2'-O-)-methyltransferase RsmI</fullName>
    </alternativeName>
</protein>
<keyword evidence="9" id="KW-1185">Reference proteome</keyword>
<evidence type="ECO:0000313" key="8">
    <source>
        <dbReference type="EMBL" id="GLI35821.1"/>
    </source>
</evidence>
<name>A0A9W6LAG7_9BACT</name>